<evidence type="ECO:0000256" key="4">
    <source>
        <dbReference type="ARBA" id="ARBA00022801"/>
    </source>
</evidence>
<evidence type="ECO:0008006" key="12">
    <source>
        <dbReference type="Google" id="ProtNLM"/>
    </source>
</evidence>
<evidence type="ECO:0000256" key="6">
    <source>
        <dbReference type="ARBA" id="ARBA00022989"/>
    </source>
</evidence>
<feature type="compositionally biased region" description="Basic and acidic residues" evidence="8">
    <location>
        <begin position="524"/>
        <end position="549"/>
    </location>
</feature>
<evidence type="ECO:0000256" key="1">
    <source>
        <dbReference type="ARBA" id="ARBA00004477"/>
    </source>
</evidence>
<evidence type="ECO:0000256" key="7">
    <source>
        <dbReference type="ARBA" id="ARBA00023136"/>
    </source>
</evidence>
<evidence type="ECO:0000256" key="8">
    <source>
        <dbReference type="SAM" id="MobiDB-lite"/>
    </source>
</evidence>
<feature type="region of interest" description="Disordered" evidence="8">
    <location>
        <begin position="523"/>
        <end position="549"/>
    </location>
</feature>
<organism evidence="10 11">
    <name type="scientific">Epichloe bromicola</name>
    <dbReference type="NCBI Taxonomy" id="79588"/>
    <lineage>
        <taxon>Eukaryota</taxon>
        <taxon>Fungi</taxon>
        <taxon>Dikarya</taxon>
        <taxon>Ascomycota</taxon>
        <taxon>Pezizomycotina</taxon>
        <taxon>Sordariomycetes</taxon>
        <taxon>Hypocreomycetidae</taxon>
        <taxon>Hypocreales</taxon>
        <taxon>Clavicipitaceae</taxon>
        <taxon>Epichloe</taxon>
    </lineage>
</organism>
<feature type="transmembrane region" description="Helical" evidence="9">
    <location>
        <begin position="432"/>
        <end position="455"/>
    </location>
</feature>
<keyword evidence="7 9" id="KW-0472">Membrane</keyword>
<keyword evidence="6 9" id="KW-1133">Transmembrane helix</keyword>
<evidence type="ECO:0000256" key="5">
    <source>
        <dbReference type="ARBA" id="ARBA00022824"/>
    </source>
</evidence>
<comment type="caution">
    <text evidence="10">The sequence shown here is derived from an EMBL/GenBank/DDBJ whole genome shotgun (WGS) entry which is preliminary data.</text>
</comment>
<comment type="subcellular location">
    <subcellularLocation>
        <location evidence="1">Endoplasmic reticulum membrane</location>
        <topology evidence="1">Multi-pass membrane protein</topology>
    </subcellularLocation>
</comment>
<feature type="transmembrane region" description="Helical" evidence="9">
    <location>
        <begin position="240"/>
        <end position="258"/>
    </location>
</feature>
<dbReference type="PANTHER" id="PTHR12174:SF23">
    <property type="entry name" value="MINOR HISTOCOMPATIBILITY ANTIGEN H13"/>
    <property type="match status" value="1"/>
</dbReference>
<dbReference type="InterPro" id="IPR006639">
    <property type="entry name" value="Preselin/SPP"/>
</dbReference>
<keyword evidence="11" id="KW-1185">Reference proteome</keyword>
<evidence type="ECO:0000313" key="11">
    <source>
        <dbReference type="Proteomes" id="UP001562357"/>
    </source>
</evidence>
<name>A0ABQ0CJ98_9HYPO</name>
<comment type="similarity">
    <text evidence="2">Belongs to the peptidase A22B family.</text>
</comment>
<dbReference type="Proteomes" id="UP001562357">
    <property type="component" value="Unassembled WGS sequence"/>
</dbReference>
<evidence type="ECO:0000256" key="9">
    <source>
        <dbReference type="SAM" id="Phobius"/>
    </source>
</evidence>
<proteinExistence type="inferred from homology"/>
<evidence type="ECO:0000256" key="3">
    <source>
        <dbReference type="ARBA" id="ARBA00022692"/>
    </source>
</evidence>
<sequence>MASNTTLQPGALDALDALNTTFNGTQLHASALSYLQDLDFMLLEFKLVVSALGIIYLGSHAAIRRPPSAAPPRDKKDREKDDSDRFSPGLEPSDAIVFPIMAAVMLIGLYYLIQWLKDPAVLSKMLRYYMTTVSIASVLTLYAHGMDLGTSFLFPTYWRGRDGSLRKADQKNKAVALCDDAGNVVGEAPSANPLPGPFGFLAPTSRMRRAAWELRGVFTRRWEVDLFARGMGEVKTHLRFSHMMAFLLSVGTALVYFSTTWSSLSNMLGYGMCYSSFLVLSPTDFMTGSLVLWGLFFYDIFMVFYTPYMITVATTLDVPIKLTFEAASRKSILGLGDIVIPGIIIGWTLRLDLWLHYVRKIKYESTDLVLVERDATSGEIKKRSETKHKEVKAPYVEVKGNWGDGFWSRGSLFPSRPQQLPSHLAGARFAKVYFHAAMVGYTLGMGVTLAMLLVFKRGQPALLYLVPGVLGALVATALARGEFGDMWRYTEDGSLDTMDVVVDLDGDGNATRRIGALEDGVVDTTKDEKKNKGERGKDQKSDDKAVHVKIAEDDKSRRRKLFVLSVEAAEE</sequence>
<keyword evidence="3 9" id="KW-0812">Transmembrane</keyword>
<feature type="transmembrane region" description="Helical" evidence="9">
    <location>
        <begin position="95"/>
        <end position="113"/>
    </location>
</feature>
<dbReference type="PANTHER" id="PTHR12174">
    <property type="entry name" value="SIGNAL PEPTIDE PEPTIDASE"/>
    <property type="match status" value="1"/>
</dbReference>
<evidence type="ECO:0000256" key="2">
    <source>
        <dbReference type="ARBA" id="ARBA00006859"/>
    </source>
</evidence>
<feature type="transmembrane region" description="Helical" evidence="9">
    <location>
        <begin position="290"/>
        <end position="311"/>
    </location>
</feature>
<dbReference type="SMART" id="SM00730">
    <property type="entry name" value="PSN"/>
    <property type="match status" value="1"/>
</dbReference>
<protein>
    <recommendedName>
        <fullName evidence="12">Intramembrane protease</fullName>
    </recommendedName>
</protein>
<dbReference type="InterPro" id="IPR007369">
    <property type="entry name" value="Peptidase_A22B_SPP"/>
</dbReference>
<feature type="transmembrane region" description="Helical" evidence="9">
    <location>
        <begin position="461"/>
        <end position="479"/>
    </location>
</feature>
<keyword evidence="5" id="KW-0256">Endoplasmic reticulum</keyword>
<accession>A0ABQ0CJ98</accession>
<dbReference type="EMBL" id="BAAFGZ010000046">
    <property type="protein sequence ID" value="GAB0133515.1"/>
    <property type="molecule type" value="Genomic_DNA"/>
</dbReference>
<reference evidence="11" key="1">
    <citation type="submission" date="2024-06" db="EMBL/GenBank/DDBJ databases">
        <title>Draft Genome Sequences of Epichloe bromicola Strains Isolated from Elymus ciliaris.</title>
        <authorList>
            <consortium name="Epichloe bromicola genome sequencing consortium"/>
            <person name="Miura A."/>
            <person name="Imano S."/>
            <person name="Ashida A."/>
            <person name="Sato I."/>
            <person name="Chiba S."/>
            <person name="Tanaka A."/>
            <person name="Camagna M."/>
            <person name="Takemoto D."/>
        </authorList>
    </citation>
    <scope>NUCLEOTIDE SEQUENCE [LARGE SCALE GENOMIC DNA]</scope>
    <source>
        <strain evidence="11">DP</strain>
    </source>
</reference>
<feature type="transmembrane region" description="Helical" evidence="9">
    <location>
        <begin position="125"/>
        <end position="143"/>
    </location>
</feature>
<evidence type="ECO:0000313" key="10">
    <source>
        <dbReference type="EMBL" id="GAB0133515.1"/>
    </source>
</evidence>
<gene>
    <name evidence="10" type="primary">g1922</name>
    <name evidence="10" type="ORF">EsDP_00001922</name>
</gene>
<feature type="transmembrane region" description="Helical" evidence="9">
    <location>
        <begin position="40"/>
        <end position="58"/>
    </location>
</feature>
<keyword evidence="4" id="KW-0378">Hydrolase</keyword>
<feature type="compositionally biased region" description="Basic and acidic residues" evidence="8">
    <location>
        <begin position="72"/>
        <end position="85"/>
    </location>
</feature>
<dbReference type="Pfam" id="PF04258">
    <property type="entry name" value="Peptidase_A22B"/>
    <property type="match status" value="1"/>
</dbReference>
<feature type="region of interest" description="Disordered" evidence="8">
    <location>
        <begin position="66"/>
        <end position="88"/>
    </location>
</feature>
<feature type="transmembrane region" description="Helical" evidence="9">
    <location>
        <begin position="331"/>
        <end position="353"/>
    </location>
</feature>